<dbReference type="PROSITE" id="PS00463">
    <property type="entry name" value="ZN2_CY6_FUNGAL_1"/>
    <property type="match status" value="1"/>
</dbReference>
<reference evidence="12" key="1">
    <citation type="journal article" date="2021" name="BMC Genomics">
        <title>Chromosome-level genome assembly and manually-curated proteome of model necrotroph Parastagonospora nodorum Sn15 reveals a genome-wide trove of candidate effector homologs, and redundancy of virulence-related functions within an accessory chromosome.</title>
        <authorList>
            <person name="Bertazzoni S."/>
            <person name="Jones D.A.B."/>
            <person name="Phan H.T."/>
            <person name="Tan K.-C."/>
            <person name="Hane J.K."/>
        </authorList>
    </citation>
    <scope>NUCLEOTIDE SEQUENCE [LARGE SCALE GENOMIC DNA]</scope>
    <source>
        <strain evidence="12">SN15 / ATCC MYA-4574 / FGSC 10173)</strain>
    </source>
</reference>
<evidence type="ECO:0000256" key="4">
    <source>
        <dbReference type="ARBA" id="ARBA00023015"/>
    </source>
</evidence>
<name>A0A7U2EXE6_PHANO</name>
<dbReference type="OrthoDB" id="40579at2759"/>
<dbReference type="InterPro" id="IPR036864">
    <property type="entry name" value="Zn2-C6_fun-type_DNA-bd_sf"/>
</dbReference>
<dbReference type="PANTHER" id="PTHR47660:SF2">
    <property type="entry name" value="TRANSCRIPTION FACTOR WITH C2H2 AND ZN(2)-CYS(6) DNA BINDING DOMAIN (EUROFUNG)"/>
    <property type="match status" value="1"/>
</dbReference>
<organism evidence="11 12">
    <name type="scientific">Phaeosphaeria nodorum (strain SN15 / ATCC MYA-4574 / FGSC 10173)</name>
    <name type="common">Glume blotch fungus</name>
    <name type="synonym">Parastagonospora nodorum</name>
    <dbReference type="NCBI Taxonomy" id="321614"/>
    <lineage>
        <taxon>Eukaryota</taxon>
        <taxon>Fungi</taxon>
        <taxon>Dikarya</taxon>
        <taxon>Ascomycota</taxon>
        <taxon>Pezizomycotina</taxon>
        <taxon>Dothideomycetes</taxon>
        <taxon>Pleosporomycetidae</taxon>
        <taxon>Pleosporales</taxon>
        <taxon>Pleosporineae</taxon>
        <taxon>Phaeosphaeriaceae</taxon>
        <taxon>Parastagonospora</taxon>
    </lineage>
</organism>
<keyword evidence="2 7" id="KW-0863">Zinc-finger</keyword>
<dbReference type="Gene3D" id="4.10.240.10">
    <property type="entry name" value="Zn(2)-C6 fungal-type DNA-binding domain"/>
    <property type="match status" value="1"/>
</dbReference>
<keyword evidence="5" id="KW-0804">Transcription</keyword>
<evidence type="ECO:0008006" key="13">
    <source>
        <dbReference type="Google" id="ProtNLM"/>
    </source>
</evidence>
<feature type="non-terminal residue" evidence="11">
    <location>
        <position position="1"/>
    </location>
</feature>
<evidence type="ECO:0000256" key="6">
    <source>
        <dbReference type="ARBA" id="ARBA00023242"/>
    </source>
</evidence>
<evidence type="ECO:0000313" key="12">
    <source>
        <dbReference type="Proteomes" id="UP000663193"/>
    </source>
</evidence>
<dbReference type="Proteomes" id="UP000663193">
    <property type="component" value="Chromosome 4"/>
</dbReference>
<evidence type="ECO:0000256" key="8">
    <source>
        <dbReference type="SAM" id="MobiDB-lite"/>
    </source>
</evidence>
<evidence type="ECO:0000259" key="10">
    <source>
        <dbReference type="PROSITE" id="PS50157"/>
    </source>
</evidence>
<dbReference type="InterPro" id="IPR013087">
    <property type="entry name" value="Znf_C2H2_type"/>
</dbReference>
<feature type="domain" description="C2H2-type" evidence="10">
    <location>
        <begin position="27"/>
        <end position="54"/>
    </location>
</feature>
<accession>A0A7U2EXE6</accession>
<dbReference type="PROSITE" id="PS50048">
    <property type="entry name" value="ZN2_CY6_FUNGAL_2"/>
    <property type="match status" value="1"/>
</dbReference>
<keyword evidence="3" id="KW-0862">Zinc</keyword>
<sequence length="919" mass="102476">PLSRLPTPFVAMSSFPAQTSRSQAGLFQCGTCSQSYSRLDHLARHVRSHTQEKPYRCNTCDKQFSRVDLLTRHALLHTTAKNDVPNKRRRTGTTSSAPLRVSKACEACAEQHLKCEDEKPCRRCLSKDIACVIAPRSFVNESRELAASSVELQLQTESNTGPQGQRDPPATINEGSITPGLPSDDESNVFDSVLADMTGNQVQPPPPPPPPLTFLPPYRGEQDRTNVNKPQSQHRSGDMPAVMDYLSVGLFSTDLPSGTLTPSGMVGWGGEADLDFSAIDLSFLNTYNTRVPFEIENPVGHIPPPNANATSQGPSRQGKDMDTNSSSGSLQQFIWHFVPVPGVHAYSEQADLSLPAQDRIVRTPESFADVSRRATTEELDSVTRDKILAILLSQVKSHILPALSAFPSVMLLDKLIQFFLAGPIPTASSWIHTASFRPKKARPELLLAMAAAGAVLTPDRSLRKLGFAIQEVVRNHIPTVFESDNTLVRDLEMSQAFMLELEIGLWSGSSRKTEISESFQQPPLSMLRRGSRFRKSNYPILVFEAEDEGLVLERKWRSWVEQESFKRLVYHFLSHNTQASISLLINPSISYSELDLPLPESQELWLAASAAEWKSIYRTKFENCTTEIPSLTGCIATPDLLQDSKTVIDLQLSCSSFLYAMWGMVWEYRKLARLFYARPTNSDLWDSRLAMMTRYQELLKVFDYYRISYVNESTLLLELILMHLHMSLEEIQLFCGLEDQKETSHIHASVKEWASSKTSRLAVWHAGQLVRAARALPHMHLRDFYAISLFHASLTFWAYGLASRMFVQGRGLYPEAGSMSTDMNPPQAPQQVICLDDEETTATYRYISLGRGIPALHGNRPNMPLTQLDDLAVVMSTIMGIMAKGDCDSSMPNSPLVENLLNVMGRLRDTATPGSSVAM</sequence>
<dbReference type="Gene3D" id="3.30.160.60">
    <property type="entry name" value="Classic Zinc Finger"/>
    <property type="match status" value="2"/>
</dbReference>
<gene>
    <name evidence="11" type="ORF">JI435_078670</name>
</gene>
<dbReference type="SUPFAM" id="SSF57667">
    <property type="entry name" value="beta-beta-alpha zinc fingers"/>
    <property type="match status" value="1"/>
</dbReference>
<dbReference type="GO" id="GO:0008270">
    <property type="term" value="F:zinc ion binding"/>
    <property type="evidence" value="ECO:0007669"/>
    <property type="project" value="UniProtKB-KW"/>
</dbReference>
<protein>
    <recommendedName>
        <fullName evidence="13">C6 transcription factor RegA</fullName>
    </recommendedName>
</protein>
<dbReference type="Pfam" id="PF00172">
    <property type="entry name" value="Zn_clus"/>
    <property type="match status" value="1"/>
</dbReference>
<dbReference type="AlphaFoldDB" id="A0A7U2EXE6"/>
<dbReference type="SUPFAM" id="SSF57701">
    <property type="entry name" value="Zn2/Cys6 DNA-binding domain"/>
    <property type="match status" value="1"/>
</dbReference>
<dbReference type="SMART" id="SM00355">
    <property type="entry name" value="ZnF_C2H2"/>
    <property type="match status" value="2"/>
</dbReference>
<evidence type="ECO:0000256" key="1">
    <source>
        <dbReference type="ARBA" id="ARBA00022723"/>
    </source>
</evidence>
<dbReference type="Pfam" id="PF00096">
    <property type="entry name" value="zf-C2H2"/>
    <property type="match status" value="2"/>
</dbReference>
<dbReference type="VEuPathDB" id="FungiDB:JI435_078670"/>
<dbReference type="GO" id="GO:0006351">
    <property type="term" value="P:DNA-templated transcription"/>
    <property type="evidence" value="ECO:0007669"/>
    <property type="project" value="InterPro"/>
</dbReference>
<evidence type="ECO:0000313" key="11">
    <source>
        <dbReference type="EMBL" id="QRC94641.1"/>
    </source>
</evidence>
<dbReference type="InterPro" id="IPR001138">
    <property type="entry name" value="Zn2Cys6_DnaBD"/>
</dbReference>
<keyword evidence="6" id="KW-0539">Nucleus</keyword>
<evidence type="ECO:0000256" key="7">
    <source>
        <dbReference type="PROSITE-ProRule" id="PRU00042"/>
    </source>
</evidence>
<dbReference type="Pfam" id="PF04082">
    <property type="entry name" value="Fungal_trans"/>
    <property type="match status" value="1"/>
</dbReference>
<dbReference type="PROSITE" id="PS00028">
    <property type="entry name" value="ZINC_FINGER_C2H2_1"/>
    <property type="match status" value="2"/>
</dbReference>
<feature type="domain" description="Zn(2)-C6 fungal-type" evidence="9">
    <location>
        <begin position="104"/>
        <end position="133"/>
    </location>
</feature>
<dbReference type="FunFam" id="3.30.160.60:FF:002343">
    <property type="entry name" value="Zinc finger protein 33A"/>
    <property type="match status" value="1"/>
</dbReference>
<feature type="region of interest" description="Disordered" evidence="8">
    <location>
        <begin position="156"/>
        <end position="238"/>
    </location>
</feature>
<feature type="region of interest" description="Disordered" evidence="8">
    <location>
        <begin position="298"/>
        <end position="327"/>
    </location>
</feature>
<evidence type="ECO:0000256" key="2">
    <source>
        <dbReference type="ARBA" id="ARBA00022771"/>
    </source>
</evidence>
<dbReference type="InterPro" id="IPR036236">
    <property type="entry name" value="Znf_C2H2_sf"/>
</dbReference>
<evidence type="ECO:0000256" key="5">
    <source>
        <dbReference type="ARBA" id="ARBA00023163"/>
    </source>
</evidence>
<keyword evidence="1" id="KW-0479">Metal-binding</keyword>
<dbReference type="GO" id="GO:0000981">
    <property type="term" value="F:DNA-binding transcription factor activity, RNA polymerase II-specific"/>
    <property type="evidence" value="ECO:0007669"/>
    <property type="project" value="InterPro"/>
</dbReference>
<dbReference type="GO" id="GO:0003677">
    <property type="term" value="F:DNA binding"/>
    <property type="evidence" value="ECO:0007669"/>
    <property type="project" value="InterPro"/>
</dbReference>
<dbReference type="SMART" id="SM00066">
    <property type="entry name" value="GAL4"/>
    <property type="match status" value="1"/>
</dbReference>
<keyword evidence="12" id="KW-1185">Reference proteome</keyword>
<feature type="domain" description="C2H2-type" evidence="10">
    <location>
        <begin position="55"/>
        <end position="82"/>
    </location>
</feature>
<evidence type="ECO:0000259" key="9">
    <source>
        <dbReference type="PROSITE" id="PS50048"/>
    </source>
</evidence>
<dbReference type="EMBL" id="CP069026">
    <property type="protein sequence ID" value="QRC94641.1"/>
    <property type="molecule type" value="Genomic_DNA"/>
</dbReference>
<feature type="compositionally biased region" description="Pro residues" evidence="8">
    <location>
        <begin position="203"/>
        <end position="214"/>
    </location>
</feature>
<dbReference type="InterPro" id="IPR007219">
    <property type="entry name" value="XnlR_reg_dom"/>
</dbReference>
<evidence type="ECO:0000256" key="3">
    <source>
        <dbReference type="ARBA" id="ARBA00022833"/>
    </source>
</evidence>
<proteinExistence type="predicted"/>
<dbReference type="CDD" id="cd00067">
    <property type="entry name" value="GAL4"/>
    <property type="match status" value="1"/>
</dbReference>
<dbReference type="PROSITE" id="PS50157">
    <property type="entry name" value="ZINC_FINGER_C2H2_2"/>
    <property type="match status" value="2"/>
</dbReference>
<keyword evidence="4" id="KW-0805">Transcription regulation</keyword>
<dbReference type="PANTHER" id="PTHR47660">
    <property type="entry name" value="TRANSCRIPTION FACTOR WITH C2H2 AND ZN(2)-CYS(6) DNA BINDING DOMAIN (EUROFUNG)-RELATED-RELATED"/>
    <property type="match status" value="1"/>
</dbReference>